<protein>
    <submittedName>
        <fullName evidence="1">Uncharacterized protein</fullName>
    </submittedName>
</protein>
<dbReference type="EMBL" id="LN679102">
    <property type="protein sequence ID" value="CEL58002.1"/>
    <property type="molecule type" value="Genomic_DNA"/>
</dbReference>
<reference evidence="1 2" key="1">
    <citation type="submission" date="2014-11" db="EMBL/GenBank/DDBJ databases">
        <authorList>
            <person name="Wibberg Daniel"/>
        </authorList>
    </citation>
    <scope>NUCLEOTIDE SEQUENCE [LARGE SCALE GENOMIC DNA]</scope>
    <source>
        <strain evidence="1">Rhizoctonia solani AG1-IB 7/3/14</strain>
    </source>
</reference>
<sequence>MELDSRRWNAVGARYKTETTQNILLTTSFETAFLTIGCISLPPKRGFDNLVQTGGAATNLQSKLIESRRETDVAGSLSEMQLRGV</sequence>
<name>A0A0B7FPB4_THACB</name>
<accession>A0A0B7FPB4</accession>
<evidence type="ECO:0000313" key="1">
    <source>
        <dbReference type="EMBL" id="CEL58002.1"/>
    </source>
</evidence>
<proteinExistence type="predicted"/>
<dbReference type="Proteomes" id="UP000059188">
    <property type="component" value="Unassembled WGS sequence"/>
</dbReference>
<gene>
    <name evidence="1" type="ORF">RSOLAG1IB_02747</name>
</gene>
<organism evidence="1 2">
    <name type="scientific">Thanatephorus cucumeris (strain AG1-IB / isolate 7/3/14)</name>
    <name type="common">Lettuce bottom rot fungus</name>
    <name type="synonym">Rhizoctonia solani</name>
    <dbReference type="NCBI Taxonomy" id="1108050"/>
    <lineage>
        <taxon>Eukaryota</taxon>
        <taxon>Fungi</taxon>
        <taxon>Dikarya</taxon>
        <taxon>Basidiomycota</taxon>
        <taxon>Agaricomycotina</taxon>
        <taxon>Agaricomycetes</taxon>
        <taxon>Cantharellales</taxon>
        <taxon>Ceratobasidiaceae</taxon>
        <taxon>Rhizoctonia</taxon>
        <taxon>Rhizoctonia solani AG-1</taxon>
    </lineage>
</organism>
<keyword evidence="2" id="KW-1185">Reference proteome</keyword>
<dbReference type="AlphaFoldDB" id="A0A0B7FPB4"/>
<evidence type="ECO:0000313" key="2">
    <source>
        <dbReference type="Proteomes" id="UP000059188"/>
    </source>
</evidence>